<dbReference type="Proteomes" id="UP001364472">
    <property type="component" value="Unassembled WGS sequence"/>
</dbReference>
<dbReference type="InterPro" id="IPR013740">
    <property type="entry name" value="Redoxin"/>
</dbReference>
<organism evidence="2 3">
    <name type="scientific">Denitratimonas tolerans</name>
    <dbReference type="NCBI Taxonomy" id="1338420"/>
    <lineage>
        <taxon>Bacteria</taxon>
        <taxon>Pseudomonadati</taxon>
        <taxon>Pseudomonadota</taxon>
        <taxon>Gammaproteobacteria</taxon>
        <taxon>Lysobacterales</taxon>
        <taxon>Lysobacteraceae</taxon>
        <taxon>Denitratimonas</taxon>
    </lineage>
</organism>
<protein>
    <submittedName>
        <fullName evidence="2">Redoxin family protein</fullName>
    </submittedName>
</protein>
<dbReference type="PANTHER" id="PTHR46388">
    <property type="entry name" value="NHL REPEAT-CONTAINING PROTEIN 2"/>
    <property type="match status" value="1"/>
</dbReference>
<dbReference type="EMBL" id="JBBDHC010000002">
    <property type="protein sequence ID" value="MEJ1248320.1"/>
    <property type="molecule type" value="Genomic_DNA"/>
</dbReference>
<dbReference type="GO" id="GO:0016491">
    <property type="term" value="F:oxidoreductase activity"/>
    <property type="evidence" value="ECO:0007669"/>
    <property type="project" value="InterPro"/>
</dbReference>
<evidence type="ECO:0000259" key="1">
    <source>
        <dbReference type="Pfam" id="PF08534"/>
    </source>
</evidence>
<gene>
    <name evidence="2" type="ORF">WB794_01315</name>
</gene>
<keyword evidence="3" id="KW-1185">Reference proteome</keyword>
<comment type="caution">
    <text evidence="2">The sequence shown here is derived from an EMBL/GenBank/DDBJ whole genome shotgun (WGS) entry which is preliminary data.</text>
</comment>
<dbReference type="InterPro" id="IPR011042">
    <property type="entry name" value="6-blade_b-propeller_TolB-like"/>
</dbReference>
<dbReference type="AlphaFoldDB" id="A0AAW9QTA0"/>
<dbReference type="SUPFAM" id="SSF52833">
    <property type="entry name" value="Thioredoxin-like"/>
    <property type="match status" value="1"/>
</dbReference>
<accession>A0AAW9QTA0</accession>
<dbReference type="InterPro" id="IPR036249">
    <property type="entry name" value="Thioredoxin-like_sf"/>
</dbReference>
<dbReference type="RefSeq" id="WP_337334042.1">
    <property type="nucleotide sequence ID" value="NZ_JBBDHC010000002.1"/>
</dbReference>
<evidence type="ECO:0000313" key="3">
    <source>
        <dbReference type="Proteomes" id="UP001364472"/>
    </source>
</evidence>
<name>A0AAW9QTA0_9GAMM</name>
<dbReference type="SUPFAM" id="SSF101898">
    <property type="entry name" value="NHL repeat"/>
    <property type="match status" value="1"/>
</dbReference>
<feature type="domain" description="Redoxin" evidence="1">
    <location>
        <begin position="21"/>
        <end position="134"/>
    </location>
</feature>
<dbReference type="Gene3D" id="2.120.10.30">
    <property type="entry name" value="TolB, C-terminal domain"/>
    <property type="match status" value="2"/>
</dbReference>
<sequence length="475" mass="50848">MTESPLAPDLPPALDWVNAAPLRIAALRGRLVALVFWHTGSATSANALADIGYLQTKYADGLSVIGIHTPKFDAQRELDLVARAVNRLGVRFPVASDPDAVAWQHYGIRAWPSVALVDAFGRLVDIIAGDRQREALEQRIVELLDDAGERGVRVYENAQPALRPEPMRELCFPTALALTPQRLYVCDSGHHRVMECSHEGQVLRVFGSGSAGFEDGPGIQASFQSPGGLVVLKDALYVSDVGNHAIRRIQLGTGQVDTLLGQGSPGTPQAVANFRESPVLLDRPCGLAANFDRLYIAMAGANQVWEADLTRFGFRPLAGSGRLALADGAGALAAFAQPMGLAVLQHTLYVADGQASALRSLHLGSGMVQTLIGLGLFDFGQASGKRPTARLQYPVGIALDPKSPVLWVADCYNDAIAMLRLGTGELTHLPVDYPLRRPTAVVSDGARLWVSNTDAHEVLRVDLASREAVVLPMTA</sequence>
<evidence type="ECO:0000313" key="2">
    <source>
        <dbReference type="EMBL" id="MEJ1248320.1"/>
    </source>
</evidence>
<dbReference type="Gene3D" id="3.40.30.10">
    <property type="entry name" value="Glutaredoxin"/>
    <property type="match status" value="1"/>
</dbReference>
<reference evidence="2 3" key="1">
    <citation type="journal article" date="2016" name="Antonie Van Leeuwenhoek">
        <title>Denitratimonas tolerans gen. nov., sp. nov., a denitrifying bacterium isolated from a bioreactor for tannery wastewater treatment.</title>
        <authorList>
            <person name="Han S.I."/>
            <person name="Kim J.O."/>
            <person name="Lee Y.R."/>
            <person name="Ekpeghere K.I."/>
            <person name="Koh S.C."/>
            <person name="Whang K.S."/>
        </authorList>
    </citation>
    <scope>NUCLEOTIDE SEQUENCE [LARGE SCALE GENOMIC DNA]</scope>
    <source>
        <strain evidence="2 3">KACC 17565</strain>
    </source>
</reference>
<proteinExistence type="predicted"/>
<dbReference type="Pfam" id="PF08534">
    <property type="entry name" value="Redoxin"/>
    <property type="match status" value="1"/>
</dbReference>
<dbReference type="PANTHER" id="PTHR46388:SF2">
    <property type="entry name" value="NHL REPEAT-CONTAINING PROTEIN 2"/>
    <property type="match status" value="1"/>
</dbReference>